<dbReference type="CDD" id="cd01597">
    <property type="entry name" value="pCLME"/>
    <property type="match status" value="1"/>
</dbReference>
<dbReference type="Proteomes" id="UP000677537">
    <property type="component" value="Unassembled WGS sequence"/>
</dbReference>
<dbReference type="GO" id="GO:0047472">
    <property type="term" value="F:3-carboxy-cis,cis-muconate cycloisomerase activity"/>
    <property type="evidence" value="ECO:0007669"/>
    <property type="project" value="UniProtKB-UniRule"/>
</dbReference>
<feature type="domain" description="Adenylosuccinate lyase C-terminal" evidence="3">
    <location>
        <begin position="365"/>
        <end position="444"/>
    </location>
</feature>
<evidence type="ECO:0000256" key="1">
    <source>
        <dbReference type="ARBA" id="ARBA00034772"/>
    </source>
</evidence>
<dbReference type="SMART" id="SM00998">
    <property type="entry name" value="ADSL_C"/>
    <property type="match status" value="1"/>
</dbReference>
<dbReference type="Gene3D" id="1.10.40.30">
    <property type="entry name" value="Fumarase/aspartase (C-terminal domain)"/>
    <property type="match status" value="1"/>
</dbReference>
<dbReference type="InterPro" id="IPR020557">
    <property type="entry name" value="Fumarate_lyase_CS"/>
</dbReference>
<dbReference type="InterPro" id="IPR022761">
    <property type="entry name" value="Fumarate_lyase_N"/>
</dbReference>
<dbReference type="RefSeq" id="WP_209372488.1">
    <property type="nucleotide sequence ID" value="NZ_JAGIZA010000004.1"/>
</dbReference>
<name>A0A940S746_9PROT</name>
<comment type="similarity">
    <text evidence="1">Belongs to the class-II fumarase/aspartase family.</text>
</comment>
<dbReference type="AlphaFoldDB" id="A0A940S746"/>
<dbReference type="GO" id="GO:0019619">
    <property type="term" value="P:3,4-dihydroxybenzoate catabolic process"/>
    <property type="evidence" value="ECO:0007669"/>
    <property type="project" value="InterPro"/>
</dbReference>
<dbReference type="EMBL" id="JAGIZA010000004">
    <property type="protein sequence ID" value="MBP0492717.1"/>
    <property type="molecule type" value="Genomic_DNA"/>
</dbReference>
<reference evidence="4" key="1">
    <citation type="submission" date="2021-03" db="EMBL/GenBank/DDBJ databases">
        <authorList>
            <person name="So Y."/>
        </authorList>
    </citation>
    <scope>NUCLEOTIDE SEQUENCE</scope>
    <source>
        <strain evidence="4">SG15</strain>
    </source>
</reference>
<sequence length="472" mass="49956">MSVNPADATVWGVLYGTDTMRATVGEAALLQRMLDVEAALARAQAGLGIVPEEAARAITEAARADRLDLPKLAAATRNTGYPVVGLVKQLGALAGEEAARWTHWGATTQDILDTALVLALRDAFALIRQDLEATIAALAARAREHRDTVMAGRTHLQHALPVTFGYKCAVWLAPLINARETLDALLPRLLRVQFGGAVGTLASLGEQGPAVAEALARELDLAVPEIPWHVARDTVTEAVCWCGILCGALSKTATDVMLLMQTEVAEVFEPHEAGRGGSSTMPQKRNPIACEYVLAQARGVHALVPQVMSAMALDHERGTGPWQAEPLAIPQALLLTHGALDQARQIAAGMTVDAARMRRNLDATGGAIMAEAVMMGLAPKLGRGAAHDAVHHACDLALAERIPLAQALSRDESVLKELSAEEITRITDPSSYLGSAGLFVDRVLERAERSGAASSWLGESGDLSARELRPAG</sequence>
<dbReference type="InterPro" id="IPR008948">
    <property type="entry name" value="L-Aspartase-like"/>
</dbReference>
<dbReference type="EC" id="5.5.1.2" evidence="2"/>
<dbReference type="PANTHER" id="PTHR43172">
    <property type="entry name" value="ADENYLOSUCCINATE LYASE"/>
    <property type="match status" value="1"/>
</dbReference>
<comment type="caution">
    <text evidence="4">The sequence shown here is derived from an EMBL/GenBank/DDBJ whole genome shotgun (WGS) entry which is preliminary data.</text>
</comment>
<organism evidence="4 5">
    <name type="scientific">Roseomonas indoligenes</name>
    <dbReference type="NCBI Taxonomy" id="2820811"/>
    <lineage>
        <taxon>Bacteria</taxon>
        <taxon>Pseudomonadati</taxon>
        <taxon>Pseudomonadota</taxon>
        <taxon>Alphaproteobacteria</taxon>
        <taxon>Acetobacterales</taxon>
        <taxon>Roseomonadaceae</taxon>
        <taxon>Roseomonas</taxon>
    </lineage>
</organism>
<accession>A0A940S746</accession>
<dbReference type="PANTHER" id="PTHR43172:SF2">
    <property type="entry name" value="ADENYLOSUCCINATE LYASE C-TERMINAL DOMAIN-CONTAINING PROTEIN"/>
    <property type="match status" value="1"/>
</dbReference>
<dbReference type="InterPro" id="IPR012789">
    <property type="entry name" value="Protocat_PcaB-like"/>
</dbReference>
<dbReference type="Pfam" id="PF00206">
    <property type="entry name" value="Lyase_1"/>
    <property type="match status" value="1"/>
</dbReference>
<dbReference type="SUPFAM" id="SSF48557">
    <property type="entry name" value="L-aspartase-like"/>
    <property type="match status" value="1"/>
</dbReference>
<dbReference type="Gene3D" id="1.20.200.10">
    <property type="entry name" value="Fumarase/aspartase (Central domain)"/>
    <property type="match status" value="1"/>
</dbReference>
<gene>
    <name evidence="4" type="primary">pcaB</name>
    <name evidence="4" type="ORF">J5Y10_07990</name>
</gene>
<evidence type="ECO:0000259" key="3">
    <source>
        <dbReference type="SMART" id="SM00998"/>
    </source>
</evidence>
<evidence type="ECO:0000313" key="4">
    <source>
        <dbReference type="EMBL" id="MBP0492717.1"/>
    </source>
</evidence>
<keyword evidence="5" id="KW-1185">Reference proteome</keyword>
<dbReference type="NCBIfam" id="TIGR02426">
    <property type="entry name" value="protocat_pcaB"/>
    <property type="match status" value="1"/>
</dbReference>
<dbReference type="PROSITE" id="PS00163">
    <property type="entry name" value="FUMARATE_LYASES"/>
    <property type="match status" value="1"/>
</dbReference>
<dbReference type="InterPro" id="IPR019468">
    <property type="entry name" value="AdenyloSucc_lyase_C"/>
</dbReference>
<dbReference type="PRINTS" id="PR00149">
    <property type="entry name" value="FUMRATELYASE"/>
</dbReference>
<dbReference type="GO" id="GO:0016829">
    <property type="term" value="F:lyase activity"/>
    <property type="evidence" value="ECO:0007669"/>
    <property type="project" value="UniProtKB-ARBA"/>
</dbReference>
<dbReference type="InterPro" id="IPR000362">
    <property type="entry name" value="Fumarate_lyase_fam"/>
</dbReference>
<protein>
    <recommendedName>
        <fullName evidence="2">3-carboxy-cis,cis-muconate cycloisomerase</fullName>
        <ecNumber evidence="2">5.5.1.2</ecNumber>
    </recommendedName>
</protein>
<keyword evidence="4" id="KW-0413">Isomerase</keyword>
<evidence type="ECO:0000256" key="2">
    <source>
        <dbReference type="NCBIfam" id="TIGR02426"/>
    </source>
</evidence>
<evidence type="ECO:0000313" key="5">
    <source>
        <dbReference type="Proteomes" id="UP000677537"/>
    </source>
</evidence>
<dbReference type="Pfam" id="PF10397">
    <property type="entry name" value="ADSL_C"/>
    <property type="match status" value="1"/>
</dbReference>
<proteinExistence type="inferred from homology"/>
<dbReference type="PRINTS" id="PR00145">
    <property type="entry name" value="ARGSUCLYASE"/>
</dbReference>